<evidence type="ECO:0000256" key="5">
    <source>
        <dbReference type="ARBA" id="ARBA00022692"/>
    </source>
</evidence>
<dbReference type="PANTHER" id="PTHR11923:SF88">
    <property type="entry name" value="DEBRIS BUSTER, ISOFORM D"/>
    <property type="match status" value="1"/>
</dbReference>
<name>A0A182J2E2_ANOAO</name>
<evidence type="ECO:0000256" key="2">
    <source>
        <dbReference type="ARBA" id="ARBA00004236"/>
    </source>
</evidence>
<dbReference type="Pfam" id="PF01130">
    <property type="entry name" value="CD36"/>
    <property type="match status" value="1"/>
</dbReference>
<organism evidence="10">
    <name type="scientific">Anopheles atroparvus</name>
    <name type="common">European mosquito</name>
    <dbReference type="NCBI Taxonomy" id="41427"/>
    <lineage>
        <taxon>Eukaryota</taxon>
        <taxon>Metazoa</taxon>
        <taxon>Ecdysozoa</taxon>
        <taxon>Arthropoda</taxon>
        <taxon>Hexapoda</taxon>
        <taxon>Insecta</taxon>
        <taxon>Pterygota</taxon>
        <taxon>Neoptera</taxon>
        <taxon>Endopterygota</taxon>
        <taxon>Diptera</taxon>
        <taxon>Nematocera</taxon>
        <taxon>Culicoidea</taxon>
        <taxon>Culicidae</taxon>
        <taxon>Anophelinae</taxon>
        <taxon>Anopheles</taxon>
    </lineage>
</organism>
<evidence type="ECO:0000256" key="6">
    <source>
        <dbReference type="ARBA" id="ARBA00022989"/>
    </source>
</evidence>
<comment type="similarity">
    <text evidence="3">Belongs to the CD36 family.</text>
</comment>
<keyword evidence="5 9" id="KW-0812">Transmembrane</keyword>
<evidence type="ECO:0000313" key="11">
    <source>
        <dbReference type="Proteomes" id="UP000075880"/>
    </source>
</evidence>
<keyword evidence="7 9" id="KW-0472">Membrane</keyword>
<reference evidence="10" key="2">
    <citation type="submission" date="2022-08" db="UniProtKB">
        <authorList>
            <consortium name="EnsemblMetazoa"/>
        </authorList>
    </citation>
    <scope>IDENTIFICATION</scope>
    <source>
        <strain evidence="10">EBRO</strain>
    </source>
</reference>
<dbReference type="PRINTS" id="PR01609">
    <property type="entry name" value="CD36FAMILY"/>
</dbReference>
<evidence type="ECO:0008006" key="12">
    <source>
        <dbReference type="Google" id="ProtNLM"/>
    </source>
</evidence>
<proteinExistence type="inferred from homology"/>
<dbReference type="EnsemblMetazoa" id="ENSAATROPT005769">
    <property type="protein sequence ID" value="ENSAATROPP005322"/>
    <property type="gene ID" value="ENSAATROPG004654"/>
</dbReference>
<comment type="function">
    <text evidence="1">Plays an olfactory role that is not restricted to pheromone sensitivity.</text>
</comment>
<reference evidence="11" key="1">
    <citation type="submission" date="2021-09" db="EMBL/GenBank/DDBJ databases">
        <authorList>
            <consortium name="Infravec"/>
            <person name="Campbell I L."/>
            <person name="Maslen G."/>
            <person name="Yates A."/>
        </authorList>
    </citation>
    <scope>NUCLEOTIDE SEQUENCE [LARGE SCALE GENOMIC DNA]</scope>
    <source>
        <strain evidence="11">Infravec2 EBRE</strain>
    </source>
</reference>
<dbReference type="STRING" id="41427.A0A182J2E2"/>
<dbReference type="EnsemblMetazoa" id="AATE010059-RA">
    <property type="protein sequence ID" value="AATE010059-PA.1"/>
    <property type="gene ID" value="AATE010059"/>
</dbReference>
<dbReference type="GO" id="GO:0005044">
    <property type="term" value="F:scavenger receptor activity"/>
    <property type="evidence" value="ECO:0007669"/>
    <property type="project" value="TreeGrafter"/>
</dbReference>
<comment type="subcellular location">
    <subcellularLocation>
        <location evidence="2">Cell membrane</location>
    </subcellularLocation>
</comment>
<evidence type="ECO:0000313" key="10">
    <source>
        <dbReference type="EnsemblMetazoa" id="AATE010059-PA.1"/>
    </source>
</evidence>
<accession>A0A182J2E2</accession>
<dbReference type="VEuPathDB" id="VectorBase:AATE010059"/>
<evidence type="ECO:0000256" key="9">
    <source>
        <dbReference type="SAM" id="Phobius"/>
    </source>
</evidence>
<sequence>MGLHKNYFKVGQNASNQLFGLPPSPGGPTPLSMLISQGAKFNSNRIAVIIFGIVTLIAGVILSSVPWLNIFIMKNLRLWNGTISFHYWQRPGVTRLTKVYIFNVTNPEGFLAGEKPKLVEVGPFVYREDMEKVNIKFHDNYTVTYQHKKILQFVPELSVDKNLRITTPNIPLLTISTQSKYLSYLVSKAISIVLTATKYKPFISLTADELVFGYDDTLVSLAHRFYPRNRRPMEKMGLLNGRNGTLTEYATMHTGHTGMEKFGYFDKLNGLDHLPHWDGEPCRSIEASEGSFFPPRDITRKDTVYIYDKDLCRTLPLVYREPVEKDGIAADLYTLAEDAYGPPNENNTCFDHSEYKKYYGLQNISPCQYGAPVYISNPHFFQSDPQLLDAVEGLEPNEEQHKTYFKIQPKLGVPLEGQVRVQLNLLVEKAPNVMATKDFRDFVFPIMWLEEGVSDLTPPIRRWIYLATVFAPTALPILSYGMILTGAFAMIYIFVRAYKNFVFTDDPTTELLEMGRRSLRRGSHLIHNGQQRILHRDSYILLKANGTVATASDADVDTSVSNASPAGHATNNNHLLHNHNLLQSHHHLYIQPKDQSLLTEEDSPA</sequence>
<dbReference type="GO" id="GO:0005886">
    <property type="term" value="C:plasma membrane"/>
    <property type="evidence" value="ECO:0007669"/>
    <property type="project" value="UniProtKB-SubCell"/>
</dbReference>
<evidence type="ECO:0000256" key="4">
    <source>
        <dbReference type="ARBA" id="ARBA00022475"/>
    </source>
</evidence>
<evidence type="ECO:0000256" key="3">
    <source>
        <dbReference type="ARBA" id="ARBA00010532"/>
    </source>
</evidence>
<protein>
    <recommendedName>
        <fullName evidence="12">Scavenger receptor class B</fullName>
    </recommendedName>
</protein>
<dbReference type="GO" id="GO:0005737">
    <property type="term" value="C:cytoplasm"/>
    <property type="evidence" value="ECO:0007669"/>
    <property type="project" value="TreeGrafter"/>
</dbReference>
<dbReference type="OrthoDB" id="18585at2759"/>
<keyword evidence="8" id="KW-0325">Glycoprotein</keyword>
<dbReference type="Proteomes" id="UP000075880">
    <property type="component" value="Unassembled WGS sequence"/>
</dbReference>
<keyword evidence="11" id="KW-1185">Reference proteome</keyword>
<evidence type="ECO:0000256" key="7">
    <source>
        <dbReference type="ARBA" id="ARBA00023136"/>
    </source>
</evidence>
<feature type="transmembrane region" description="Helical" evidence="9">
    <location>
        <begin position="463"/>
        <end position="495"/>
    </location>
</feature>
<evidence type="ECO:0000256" key="1">
    <source>
        <dbReference type="ARBA" id="ARBA00003156"/>
    </source>
</evidence>
<feature type="transmembrane region" description="Helical" evidence="9">
    <location>
        <begin position="46"/>
        <end position="68"/>
    </location>
</feature>
<dbReference type="InterPro" id="IPR002159">
    <property type="entry name" value="CD36_fam"/>
</dbReference>
<keyword evidence="6 9" id="KW-1133">Transmembrane helix</keyword>
<evidence type="ECO:0000256" key="8">
    <source>
        <dbReference type="ARBA" id="ARBA00023180"/>
    </source>
</evidence>
<dbReference type="PANTHER" id="PTHR11923">
    <property type="entry name" value="SCAVENGER RECEPTOR CLASS B TYPE-1 SR-B1"/>
    <property type="match status" value="1"/>
</dbReference>
<dbReference type="AlphaFoldDB" id="A0A182J2E2"/>
<keyword evidence="4" id="KW-1003">Cell membrane</keyword>